<dbReference type="PANTHER" id="PTHR35043:SF7">
    <property type="entry name" value="TRANSCRIPTION FACTOR DOMAIN-CONTAINING PROTEIN"/>
    <property type="match status" value="1"/>
</dbReference>
<sequence length="451" mass="51460">MAMASFTIANKVVIIIHFIQVPMSGEVASRSPVTEFVGWVPEDTNRGTWSLITSCLFTIAICTWTAIHPRIHVSRRLRLKHKFYQLIKAILAPEMVCLESLQELLQARKAVRRCALTTDKEFKTIHGFYLCMMGVRYNFGDNGGYRTLWPGQYAWLLNNSLVSWEDHKSWGLAKEDISDKNKADGLVKLAALLQVVWFTLQCITRAVHQLPLATLETMTLAYVFNALVTYALWWEKPKDIVTASFANLPQMTSAQWTKFESLAMENTYDVSHSGQKQSDSIAWYVVSRDCRDDEVGVMREQEHLEESVSLAESDGQKVEPTIIVIEEDASVITEWDANLYMTRYWPLLCLLGASFGAIHLVSWASSFPSETERWLWRISALVSVIISVLCMQFRKISLRWEGILTIIKVGSPLLYLVSRVVMAVEAFVGLRAMEPATYETYALTNYWFHLI</sequence>
<feature type="transmembrane region" description="Helical" evidence="1">
    <location>
        <begin position="374"/>
        <end position="393"/>
    </location>
</feature>
<accession>A0A395RMC3</accession>
<evidence type="ECO:0000313" key="2">
    <source>
        <dbReference type="EMBL" id="RGP60939.1"/>
    </source>
</evidence>
<dbReference type="PANTHER" id="PTHR35043">
    <property type="entry name" value="TRANSCRIPTION FACTOR DOMAIN-CONTAINING PROTEIN"/>
    <property type="match status" value="1"/>
</dbReference>
<comment type="caution">
    <text evidence="2">The sequence shown here is derived from an EMBL/GenBank/DDBJ whole genome shotgun (WGS) entry which is preliminary data.</text>
</comment>
<feature type="transmembrane region" description="Helical" evidence="1">
    <location>
        <begin position="344"/>
        <end position="362"/>
    </location>
</feature>
<dbReference type="EMBL" id="PXOF01000176">
    <property type="protein sequence ID" value="RGP60939.1"/>
    <property type="molecule type" value="Genomic_DNA"/>
</dbReference>
<evidence type="ECO:0000256" key="1">
    <source>
        <dbReference type="SAM" id="Phobius"/>
    </source>
</evidence>
<keyword evidence="1" id="KW-0812">Transmembrane</keyword>
<name>A0A395RMC3_FUSSP</name>
<dbReference type="AlphaFoldDB" id="A0A395RMC3"/>
<keyword evidence="1" id="KW-1133">Transmembrane helix</keyword>
<feature type="transmembrane region" description="Helical" evidence="1">
    <location>
        <begin position="49"/>
        <end position="67"/>
    </location>
</feature>
<gene>
    <name evidence="2" type="ORF">FSPOR_10323</name>
</gene>
<organism evidence="2 3">
    <name type="scientific">Fusarium sporotrichioides</name>
    <dbReference type="NCBI Taxonomy" id="5514"/>
    <lineage>
        <taxon>Eukaryota</taxon>
        <taxon>Fungi</taxon>
        <taxon>Dikarya</taxon>
        <taxon>Ascomycota</taxon>
        <taxon>Pezizomycotina</taxon>
        <taxon>Sordariomycetes</taxon>
        <taxon>Hypocreomycetidae</taxon>
        <taxon>Hypocreales</taxon>
        <taxon>Nectriaceae</taxon>
        <taxon>Fusarium</taxon>
    </lineage>
</organism>
<keyword evidence="3" id="KW-1185">Reference proteome</keyword>
<protein>
    <submittedName>
        <fullName evidence="2">Uncharacterized protein</fullName>
    </submittedName>
</protein>
<evidence type="ECO:0000313" key="3">
    <source>
        <dbReference type="Proteomes" id="UP000266152"/>
    </source>
</evidence>
<reference evidence="2 3" key="1">
    <citation type="journal article" date="2018" name="PLoS Pathog.">
        <title>Evolution of structural diversity of trichothecenes, a family of toxins produced by plant pathogenic and entomopathogenic fungi.</title>
        <authorList>
            <person name="Proctor R.H."/>
            <person name="McCormick S.P."/>
            <person name="Kim H.S."/>
            <person name="Cardoza R.E."/>
            <person name="Stanley A.M."/>
            <person name="Lindo L."/>
            <person name="Kelly A."/>
            <person name="Brown D.W."/>
            <person name="Lee T."/>
            <person name="Vaughan M.M."/>
            <person name="Alexander N.J."/>
            <person name="Busman M."/>
            <person name="Gutierrez S."/>
        </authorList>
    </citation>
    <scope>NUCLEOTIDE SEQUENCE [LARGE SCALE GENOMIC DNA]</scope>
    <source>
        <strain evidence="2 3">NRRL 3299</strain>
    </source>
</reference>
<keyword evidence="1" id="KW-0472">Membrane</keyword>
<dbReference type="Proteomes" id="UP000266152">
    <property type="component" value="Unassembled WGS sequence"/>
</dbReference>
<proteinExistence type="predicted"/>